<name>A0A2T5YLK0_9BACT</name>
<reference evidence="2 3" key="1">
    <citation type="submission" date="2018-04" db="EMBL/GenBank/DDBJ databases">
        <title>Genomic Encyclopedia of Archaeal and Bacterial Type Strains, Phase II (KMG-II): from individual species to whole genera.</title>
        <authorList>
            <person name="Goeker M."/>
        </authorList>
    </citation>
    <scope>NUCLEOTIDE SEQUENCE [LARGE SCALE GENOMIC DNA]</scope>
    <source>
        <strain evidence="2 3">DSM 100162</strain>
    </source>
</reference>
<comment type="caution">
    <text evidence="2">The sequence shown here is derived from an EMBL/GenBank/DDBJ whole genome shotgun (WGS) entry which is preliminary data.</text>
</comment>
<evidence type="ECO:0000313" key="2">
    <source>
        <dbReference type="EMBL" id="PTX20195.1"/>
    </source>
</evidence>
<dbReference type="Pfam" id="PF00561">
    <property type="entry name" value="Abhydrolase_1"/>
    <property type="match status" value="1"/>
</dbReference>
<dbReference type="PANTHER" id="PTHR43689:SF8">
    <property type="entry name" value="ALPHA_BETA-HYDROLASES SUPERFAMILY PROTEIN"/>
    <property type="match status" value="1"/>
</dbReference>
<dbReference type="PANTHER" id="PTHR43689">
    <property type="entry name" value="HYDROLASE"/>
    <property type="match status" value="1"/>
</dbReference>
<dbReference type="AlphaFoldDB" id="A0A2T5YLK0"/>
<protein>
    <submittedName>
        <fullName evidence="2">Pimeloyl-ACP methyl ester carboxylesterase</fullName>
    </submittedName>
</protein>
<dbReference type="Gene3D" id="3.40.50.1820">
    <property type="entry name" value="alpha/beta hydrolase"/>
    <property type="match status" value="1"/>
</dbReference>
<dbReference type="RefSeq" id="WP_108211210.1">
    <property type="nucleotide sequence ID" value="NZ_QBKI01000003.1"/>
</dbReference>
<evidence type="ECO:0000313" key="3">
    <source>
        <dbReference type="Proteomes" id="UP000244225"/>
    </source>
</evidence>
<dbReference type="EMBL" id="QBKI01000003">
    <property type="protein sequence ID" value="PTX20195.1"/>
    <property type="molecule type" value="Genomic_DNA"/>
</dbReference>
<dbReference type="OrthoDB" id="135231at2"/>
<dbReference type="InterPro" id="IPR000073">
    <property type="entry name" value="AB_hydrolase_1"/>
</dbReference>
<sequence>MTSTPIYTKEEFILVDDTEICLKWYYPEAATASKTVLVFLHDSLGCIRLWRDFPEKLAQAAGCPALLYDRQGYGESSPFRSVDRGQDYLEQEAYVLERLLAKLQISQAILFGHSDGGSIALIAAAKYKSRIKAIITEGAHVFVEEVTLAGIREAVEAYQTTNLPQKLQKYHSAKTEAVFRAWTDTWLSSSFRSWNIEHFLPAILCPALIIQGEKDEYGTLAQVEAVVQQAQGPVQQLILPDIGHTPHREAPEQVLEKSAHFILSSLGTL</sequence>
<dbReference type="SUPFAM" id="SSF53474">
    <property type="entry name" value="alpha/beta-Hydrolases"/>
    <property type="match status" value="1"/>
</dbReference>
<evidence type="ECO:0000259" key="1">
    <source>
        <dbReference type="Pfam" id="PF00561"/>
    </source>
</evidence>
<gene>
    <name evidence="2" type="ORF">C8N40_103270</name>
</gene>
<organism evidence="2 3">
    <name type="scientific">Pontibacter mucosus</name>
    <dbReference type="NCBI Taxonomy" id="1649266"/>
    <lineage>
        <taxon>Bacteria</taxon>
        <taxon>Pseudomonadati</taxon>
        <taxon>Bacteroidota</taxon>
        <taxon>Cytophagia</taxon>
        <taxon>Cytophagales</taxon>
        <taxon>Hymenobacteraceae</taxon>
        <taxon>Pontibacter</taxon>
    </lineage>
</organism>
<dbReference type="InterPro" id="IPR029058">
    <property type="entry name" value="AB_hydrolase_fold"/>
</dbReference>
<accession>A0A2T5YLK0</accession>
<feature type="domain" description="AB hydrolase-1" evidence="1">
    <location>
        <begin position="36"/>
        <end position="191"/>
    </location>
</feature>
<proteinExistence type="predicted"/>
<keyword evidence="3" id="KW-1185">Reference proteome</keyword>
<dbReference type="Proteomes" id="UP000244225">
    <property type="component" value="Unassembled WGS sequence"/>
</dbReference>